<sequence>MKRALTGIAAASMVLGAFAPATFAATGANGWKYTVAHQLPIVVNGQVLSNPFELVANDSGNQTAYFPVYYFNQALNSIGYTATWDGSTHTWAITAPDVDASSISIPGGVGTGNTTITVNGTVVKKINTYAAKDPAGGASAGYTTYFPAYYINEVFSSLGAKVSFSGQTGLSITKQQPSSSAPGSIKAPSFTNQKIGDGSQASPAVSFGDPIKVSTTLQDANGNPVGGVNVLMDVVYYGSGAPTVKDVNGNTLAATTVSTSDGQAFQYKVPTDASGVATAQISVGANLSAGYMIRFEAPYNIQGTTSTLKSSKGYVLFVAPNKLGISPMATQGSPFEAAVSNGSNGSAGVVPVSVVIPPNSATAQAGVPVTFHLTNLNGGSAFFSTSSGGSIGTADQQVYTDSNGVATVYVDSASLGEAEVTASATNYSDVSTYIHWSQAGIVNKLDNKTASGYQTSPATDVYNANLGDNVTFQATAEDQNGNPVANAQLLIASSQISNGAPVNSAHGGYVDANGNQTAWPNVSVLNLKGSTNPSSLGEVVTTDASGNFSFTVYDTKLKNDAYYVYSIQGGVVQDLLWTTQVNWQAGTSLNYIGIAGAGGEIKYNSNDISGIVGQAQLGPYNPANLPIVRFAGFVGNGAPLSEGLNQTYTLSTSGEADGAINAVYVDHPNTSLPASDFNGNWYLTNPGNRGVGSITLRVAQHASGSNQYDVYVNGQLIGYNVQNGWNDTSNGADGEYPGTVKLAMADDDSGQVKLTVTSSNKTATATITFNGGAPVMAESFTPSQVILTSGQSQDLSFTLEDANGNPVANTLGAVEFQNAPNLWVTKINGVALSMYESGGSVGTGSAQEPTPIPLWDVSSTLTGNAALGYYNTGVNVAGVGNWKPSTNGYQTVYAYSDSNGKITLTLQDGAVSYWAGSGANAQVLSAPNDNNAQQTYYIYSPVDQSNFQSFAVYVAPSNTYGWDQEGVITWGSPSGSTQPSPVTEQGATVNASQLDITFSGNLLGTTADPAAFTVKDNGTPVTVSSASVSGTKVTLTLTSPVAKGDTVTVDYTPTGTNDLKDTNSQLIAAFSNVAVTNNTP</sequence>
<proteinExistence type="predicted"/>
<feature type="chain" id="PRO_5010271607" evidence="3">
    <location>
        <begin position="25"/>
        <end position="1080"/>
    </location>
</feature>
<dbReference type="InterPro" id="IPR028059">
    <property type="entry name" value="SWM_rpt"/>
</dbReference>
<dbReference type="InterPro" id="IPR014755">
    <property type="entry name" value="Cu-Rt/internalin_Ig-like"/>
</dbReference>
<name>A0A1I7HZ75_9BACL</name>
<dbReference type="InterPro" id="IPR011801">
    <property type="entry name" value="Swm_rep_I_cyn"/>
</dbReference>
<dbReference type="NCBIfam" id="TIGR02059">
    <property type="entry name" value="swm_rep_I"/>
    <property type="match status" value="1"/>
</dbReference>
<evidence type="ECO:0000256" key="3">
    <source>
        <dbReference type="SAM" id="SignalP"/>
    </source>
</evidence>
<feature type="compositionally biased region" description="Polar residues" evidence="2">
    <location>
        <begin position="171"/>
        <end position="182"/>
    </location>
</feature>
<organism evidence="4 5">
    <name type="scientific">Alicyclobacillus macrosporangiidus</name>
    <dbReference type="NCBI Taxonomy" id="392015"/>
    <lineage>
        <taxon>Bacteria</taxon>
        <taxon>Bacillati</taxon>
        <taxon>Bacillota</taxon>
        <taxon>Bacilli</taxon>
        <taxon>Bacillales</taxon>
        <taxon>Alicyclobacillaceae</taxon>
        <taxon>Alicyclobacillus</taxon>
    </lineage>
</organism>
<dbReference type="RefSeq" id="WP_074950759.1">
    <property type="nucleotide sequence ID" value="NZ_FPBV01000005.1"/>
</dbReference>
<dbReference type="STRING" id="392015.SAMN05421543_105189"/>
<feature type="signal peptide" evidence="3">
    <location>
        <begin position="1"/>
        <end position="24"/>
    </location>
</feature>
<dbReference type="SUPFAM" id="SSF49373">
    <property type="entry name" value="Invasin/intimin cell-adhesion fragments"/>
    <property type="match status" value="1"/>
</dbReference>
<dbReference type="EMBL" id="FPBV01000005">
    <property type="protein sequence ID" value="SFU66014.1"/>
    <property type="molecule type" value="Genomic_DNA"/>
</dbReference>
<keyword evidence="5" id="KW-1185">Reference proteome</keyword>
<dbReference type="Gene3D" id="2.60.40.1220">
    <property type="match status" value="1"/>
</dbReference>
<evidence type="ECO:0000256" key="1">
    <source>
        <dbReference type="ARBA" id="ARBA00022729"/>
    </source>
</evidence>
<reference evidence="5" key="1">
    <citation type="submission" date="2016-10" db="EMBL/GenBank/DDBJ databases">
        <authorList>
            <person name="Varghese N."/>
        </authorList>
    </citation>
    <scope>NUCLEOTIDE SEQUENCE [LARGE SCALE GENOMIC DNA]</scope>
    <source>
        <strain evidence="5">DSM 17980</strain>
    </source>
</reference>
<gene>
    <name evidence="4" type="ORF">SAMN05421543_105189</name>
</gene>
<evidence type="ECO:0000256" key="2">
    <source>
        <dbReference type="SAM" id="MobiDB-lite"/>
    </source>
</evidence>
<dbReference type="Proteomes" id="UP000183508">
    <property type="component" value="Unassembled WGS sequence"/>
</dbReference>
<dbReference type="Pfam" id="PF13753">
    <property type="entry name" value="SWM_repeat"/>
    <property type="match status" value="1"/>
</dbReference>
<evidence type="ECO:0000313" key="4">
    <source>
        <dbReference type="EMBL" id="SFU66014.1"/>
    </source>
</evidence>
<keyword evidence="1 3" id="KW-0732">Signal</keyword>
<protein>
    <submittedName>
        <fullName evidence="4">Repeat-containing protein</fullName>
    </submittedName>
</protein>
<accession>A0A1I7HZ75</accession>
<evidence type="ECO:0000313" key="5">
    <source>
        <dbReference type="Proteomes" id="UP000183508"/>
    </source>
</evidence>
<dbReference type="AlphaFoldDB" id="A0A1I7HZ75"/>
<feature type="compositionally biased region" description="Polar residues" evidence="2">
    <location>
        <begin position="189"/>
        <end position="202"/>
    </location>
</feature>
<dbReference type="InterPro" id="IPR008964">
    <property type="entry name" value="Invasin/intimin_cell_adhesion"/>
</dbReference>
<feature type="region of interest" description="Disordered" evidence="2">
    <location>
        <begin position="171"/>
        <end position="202"/>
    </location>
</feature>